<gene>
    <name evidence="1" type="ORF">GCM10017655_32720</name>
</gene>
<proteinExistence type="predicted"/>
<dbReference type="RefSeq" id="WP_271196402.1">
    <property type="nucleotide sequence ID" value="NZ_BSFN01000009.1"/>
</dbReference>
<accession>A0A9W6K625</accession>
<dbReference type="Proteomes" id="UP001143328">
    <property type="component" value="Unassembled WGS sequence"/>
</dbReference>
<dbReference type="AlphaFoldDB" id="A0A9W6K625"/>
<comment type="caution">
    <text evidence="1">The sequence shown here is derived from an EMBL/GenBank/DDBJ whole genome shotgun (WGS) entry which is preliminary data.</text>
</comment>
<keyword evidence="2" id="KW-1185">Reference proteome</keyword>
<evidence type="ECO:0000313" key="2">
    <source>
        <dbReference type="Proteomes" id="UP001143328"/>
    </source>
</evidence>
<reference evidence="1" key="2">
    <citation type="submission" date="2023-01" db="EMBL/GenBank/DDBJ databases">
        <authorList>
            <person name="Sun Q."/>
            <person name="Evtushenko L."/>
        </authorList>
    </citation>
    <scope>NUCLEOTIDE SEQUENCE</scope>
    <source>
        <strain evidence="1">VKM B-2935</strain>
    </source>
</reference>
<name>A0A9W6K625_9PSED</name>
<protein>
    <submittedName>
        <fullName evidence="1">Uncharacterized protein</fullName>
    </submittedName>
</protein>
<dbReference type="EMBL" id="BSFN01000009">
    <property type="protein sequence ID" value="GLK90210.1"/>
    <property type="molecule type" value="Genomic_DNA"/>
</dbReference>
<evidence type="ECO:0000313" key="1">
    <source>
        <dbReference type="EMBL" id="GLK90210.1"/>
    </source>
</evidence>
<organism evidence="1 2">
    <name type="scientific">Pseudomonas turukhanskensis</name>
    <dbReference type="NCBI Taxonomy" id="1806536"/>
    <lineage>
        <taxon>Bacteria</taxon>
        <taxon>Pseudomonadati</taxon>
        <taxon>Pseudomonadota</taxon>
        <taxon>Gammaproteobacteria</taxon>
        <taxon>Pseudomonadales</taxon>
        <taxon>Pseudomonadaceae</taxon>
        <taxon>Pseudomonas</taxon>
    </lineage>
</organism>
<sequence length="120" mass="12993">MSKFHDAAISRVCRRGPITSGAQAQTSAIQIAFGTQRVGANAARGHLRIVYMNLFADRCSDGGCLRGAGINRLPADNSDCPVRRSKAEAGQPNKNQVRCMFTFMALGRAKGGNKRRAFHK</sequence>
<reference evidence="1" key="1">
    <citation type="journal article" date="2014" name="Int. J. Syst. Evol. Microbiol.">
        <title>Complete genome sequence of Corynebacterium casei LMG S-19264T (=DSM 44701T), isolated from a smear-ripened cheese.</title>
        <authorList>
            <consortium name="US DOE Joint Genome Institute (JGI-PGF)"/>
            <person name="Walter F."/>
            <person name="Albersmeier A."/>
            <person name="Kalinowski J."/>
            <person name="Ruckert C."/>
        </authorList>
    </citation>
    <scope>NUCLEOTIDE SEQUENCE</scope>
    <source>
        <strain evidence="1">VKM B-2935</strain>
    </source>
</reference>